<keyword evidence="3" id="KW-0645">Protease</keyword>
<feature type="signal peptide" evidence="1">
    <location>
        <begin position="1"/>
        <end position="21"/>
    </location>
</feature>
<dbReference type="InterPro" id="IPR050491">
    <property type="entry name" value="AmpC-like"/>
</dbReference>
<keyword evidence="1" id="KW-0732">Signal</keyword>
<dbReference type="RefSeq" id="WP_126335967.1">
    <property type="nucleotide sequence ID" value="NZ_AP022604.1"/>
</dbReference>
<dbReference type="Gene3D" id="3.40.710.10">
    <property type="entry name" value="DD-peptidase/beta-lactamase superfamily"/>
    <property type="match status" value="1"/>
</dbReference>
<evidence type="ECO:0000259" key="2">
    <source>
        <dbReference type="Pfam" id="PF00144"/>
    </source>
</evidence>
<accession>A0A448IDB0</accession>
<dbReference type="InterPro" id="IPR012338">
    <property type="entry name" value="Beta-lactam/transpept-like"/>
</dbReference>
<dbReference type="EC" id="3.4.16.4" evidence="3"/>
<feature type="chain" id="PRO_5019539826" evidence="1">
    <location>
        <begin position="22"/>
        <end position="360"/>
    </location>
</feature>
<gene>
    <name evidence="3" type="ORF">NCTC10485_04747</name>
</gene>
<evidence type="ECO:0000313" key="3">
    <source>
        <dbReference type="EMBL" id="VEG50429.1"/>
    </source>
</evidence>
<dbReference type="InterPro" id="IPR001466">
    <property type="entry name" value="Beta-lactam-related"/>
</dbReference>
<reference evidence="3 4" key="1">
    <citation type="submission" date="2018-12" db="EMBL/GenBank/DDBJ databases">
        <authorList>
            <consortium name="Pathogen Informatics"/>
        </authorList>
    </citation>
    <scope>NUCLEOTIDE SEQUENCE [LARGE SCALE GENOMIC DNA]</scope>
    <source>
        <strain evidence="3 4">NCTC10485</strain>
    </source>
</reference>
<evidence type="ECO:0000256" key="1">
    <source>
        <dbReference type="SAM" id="SignalP"/>
    </source>
</evidence>
<dbReference type="SUPFAM" id="SSF56601">
    <property type="entry name" value="beta-lactamase/transpeptidase-like"/>
    <property type="match status" value="1"/>
</dbReference>
<name>A0A448IDB0_MYCCI</name>
<keyword evidence="4" id="KW-1185">Reference proteome</keyword>
<dbReference type="GO" id="GO:0009002">
    <property type="term" value="F:serine-type D-Ala-D-Ala carboxypeptidase activity"/>
    <property type="evidence" value="ECO:0007669"/>
    <property type="project" value="UniProtKB-EC"/>
</dbReference>
<keyword evidence="3" id="KW-0121">Carboxypeptidase</keyword>
<protein>
    <submittedName>
        <fullName evidence="3">Serine-type D-Ala-D-Ala carboxypeptidase</fullName>
        <ecNumber evidence="3">3.4.16.4</ecNumber>
    </submittedName>
</protein>
<dbReference type="Pfam" id="PF00144">
    <property type="entry name" value="Beta-lactamase"/>
    <property type="match status" value="1"/>
</dbReference>
<dbReference type="OrthoDB" id="262125at2"/>
<dbReference type="PANTHER" id="PTHR46825:SF7">
    <property type="entry name" value="D-ALANYL-D-ALANINE CARBOXYPEPTIDASE"/>
    <property type="match status" value="1"/>
</dbReference>
<dbReference type="AlphaFoldDB" id="A0A448IDB0"/>
<proteinExistence type="predicted"/>
<dbReference type="EMBL" id="LR134355">
    <property type="protein sequence ID" value="VEG50429.1"/>
    <property type="molecule type" value="Genomic_DNA"/>
</dbReference>
<dbReference type="Proteomes" id="UP000282551">
    <property type="component" value="Chromosome"/>
</dbReference>
<sequence length="360" mass="37608">MAVLGAVVVLLVNPLAVPAHADPVPVTEVLARAVHDRGIPGAVAVVRTGPDVVRHVAGYSDVATRAGFAPDSHVRAASITKTFVAAAILQLVGEGRVDLDASVESLLPGRIRAPGVDADAITVRHLLRHQSGLPEYFDAATPTPSAPLTADQILDLALDKPSEFTPGTQMRYTNTNYTIAGLIIEAVTGQPAADEITRRIMVPLGLDGTYFPALGDTGLRVPFAHGYELVDGRQTDVTAFHGSAAGLSGSLISTGEDMAAFISALLDGRVVEPAQLEQMKDTIAWPDRGPRYSYGLGLVALTLSCGITVWGHGGDIEGYHSLMVKQPGGAAVSVTFTRGSARANDPREPLAEAVFCAEPA</sequence>
<organism evidence="3 4">
    <name type="scientific">Mycolicibacterium chitae</name>
    <name type="common">Mycobacterium chitae</name>
    <dbReference type="NCBI Taxonomy" id="1792"/>
    <lineage>
        <taxon>Bacteria</taxon>
        <taxon>Bacillati</taxon>
        <taxon>Actinomycetota</taxon>
        <taxon>Actinomycetes</taxon>
        <taxon>Mycobacteriales</taxon>
        <taxon>Mycobacteriaceae</taxon>
        <taxon>Mycolicibacterium</taxon>
    </lineage>
</organism>
<evidence type="ECO:0000313" key="4">
    <source>
        <dbReference type="Proteomes" id="UP000282551"/>
    </source>
</evidence>
<feature type="domain" description="Beta-lactamase-related" evidence="2">
    <location>
        <begin position="28"/>
        <end position="338"/>
    </location>
</feature>
<dbReference type="PANTHER" id="PTHR46825">
    <property type="entry name" value="D-ALANYL-D-ALANINE-CARBOXYPEPTIDASE/ENDOPEPTIDASE AMPH"/>
    <property type="match status" value="1"/>
</dbReference>
<keyword evidence="3" id="KW-0378">Hydrolase</keyword>